<evidence type="ECO:0000256" key="7">
    <source>
        <dbReference type="ARBA" id="ARBA00023012"/>
    </source>
</evidence>
<dbReference type="Gene3D" id="3.30.565.10">
    <property type="entry name" value="Histidine kinase-like ATPase, C-terminal domain"/>
    <property type="match status" value="1"/>
</dbReference>
<dbReference type="Gene3D" id="1.10.287.130">
    <property type="match status" value="1"/>
</dbReference>
<proteinExistence type="predicted"/>
<dbReference type="InterPro" id="IPR003661">
    <property type="entry name" value="HisK_dim/P_dom"/>
</dbReference>
<feature type="transmembrane region" description="Helical" evidence="9">
    <location>
        <begin position="16"/>
        <end position="39"/>
    </location>
</feature>
<dbReference type="InterPro" id="IPR003594">
    <property type="entry name" value="HATPase_dom"/>
</dbReference>
<evidence type="ECO:0000256" key="1">
    <source>
        <dbReference type="ARBA" id="ARBA00000085"/>
    </source>
</evidence>
<dbReference type="InterPro" id="IPR036890">
    <property type="entry name" value="HATPase_C_sf"/>
</dbReference>
<dbReference type="GO" id="GO:0004721">
    <property type="term" value="F:phosphoprotein phosphatase activity"/>
    <property type="evidence" value="ECO:0007669"/>
    <property type="project" value="TreeGrafter"/>
</dbReference>
<protein>
    <recommendedName>
        <fullName evidence="3">histidine kinase</fullName>
        <ecNumber evidence="3">2.7.13.3</ecNumber>
    </recommendedName>
</protein>
<evidence type="ECO:0000259" key="11">
    <source>
        <dbReference type="PROSITE" id="PS50885"/>
    </source>
</evidence>
<dbReference type="InterPro" id="IPR036097">
    <property type="entry name" value="HisK_dim/P_sf"/>
</dbReference>
<dbReference type="InterPro" id="IPR050351">
    <property type="entry name" value="BphY/WalK/GraS-like"/>
</dbReference>
<feature type="region of interest" description="Disordered" evidence="8">
    <location>
        <begin position="146"/>
        <end position="165"/>
    </location>
</feature>
<keyword evidence="9" id="KW-0472">Membrane</keyword>
<dbReference type="PANTHER" id="PTHR45453:SF1">
    <property type="entry name" value="PHOSPHATE REGULON SENSOR PROTEIN PHOR"/>
    <property type="match status" value="1"/>
</dbReference>
<evidence type="ECO:0000256" key="3">
    <source>
        <dbReference type="ARBA" id="ARBA00012438"/>
    </source>
</evidence>
<dbReference type="InterPro" id="IPR004358">
    <property type="entry name" value="Sig_transdc_His_kin-like_C"/>
</dbReference>
<dbReference type="Pfam" id="PF02518">
    <property type="entry name" value="HATPase_c"/>
    <property type="match status" value="1"/>
</dbReference>
<evidence type="ECO:0000256" key="5">
    <source>
        <dbReference type="ARBA" id="ARBA00022679"/>
    </source>
</evidence>
<dbReference type="Pfam" id="PF00512">
    <property type="entry name" value="HisKA"/>
    <property type="match status" value="1"/>
</dbReference>
<evidence type="ECO:0000259" key="10">
    <source>
        <dbReference type="PROSITE" id="PS50109"/>
    </source>
</evidence>
<evidence type="ECO:0000256" key="2">
    <source>
        <dbReference type="ARBA" id="ARBA00004370"/>
    </source>
</evidence>
<dbReference type="SMART" id="SM00387">
    <property type="entry name" value="HATPase_c"/>
    <property type="match status" value="1"/>
</dbReference>
<dbReference type="InterPro" id="IPR005467">
    <property type="entry name" value="His_kinase_dom"/>
</dbReference>
<dbReference type="GO" id="GO:0016036">
    <property type="term" value="P:cellular response to phosphate starvation"/>
    <property type="evidence" value="ECO:0007669"/>
    <property type="project" value="TreeGrafter"/>
</dbReference>
<dbReference type="EMBL" id="AP017928">
    <property type="protein sequence ID" value="BBA36700.1"/>
    <property type="molecule type" value="Genomic_DNA"/>
</dbReference>
<evidence type="ECO:0000256" key="4">
    <source>
        <dbReference type="ARBA" id="ARBA00022553"/>
    </source>
</evidence>
<dbReference type="CDD" id="cd00082">
    <property type="entry name" value="HisKA"/>
    <property type="match status" value="1"/>
</dbReference>
<comment type="catalytic activity">
    <reaction evidence="1">
        <text>ATP + protein L-histidine = ADP + protein N-phospho-L-histidine.</text>
        <dbReference type="EC" id="2.7.13.3"/>
    </reaction>
</comment>
<sequence length="508" mass="57244">MVILFNLLRRISLRKLILVGFAMAILPLVLALMFAVTAVKELAVSSQKTAYRVAQISQKKELLREKLTDFERKVKRYLVLEDEESRLAFETVHRDLSEVIGNLLSLTEEPALIAGLRQFALEEDGVYQHVSNMSFEPVAKVEKVNVRRSASSTREQRDSPRKERVEATDEMFSTLNHRARELARAFSGIVDSEVDNLEHRSDVVQRRMLQESSVLLPISAVLISFVTFFIIRSVRQMDHAIRKLGAGDFIQPVQVTGPKDLEYLGERLDWLRSRLRALEEGKQQFIRHVSHEIKTPLATIHEGTELLADEVVGELNTEQREIAQIVVSNTQKLDTLIAELINYSQVNARPGAMLRETVNMARLVSELIEDYQIRLRTKSIGLIEHLRPVELDGNPDQLRTVVDNLLSNAVKYSPIGGEIRVSLRQNGGHMELEVEDDGPGIEADERKHVFEPFFQGKAARKEGVAGSGMGLAIVGECVSGHHGKVEALEPRPNKTGARIRVQIPLRLD</sequence>
<accession>A0A250KYI5</accession>
<feature type="domain" description="HAMP" evidence="11">
    <location>
        <begin position="228"/>
        <end position="280"/>
    </location>
</feature>
<keyword evidence="9" id="KW-1133">Transmembrane helix</keyword>
<dbReference type="GO" id="GO:0000155">
    <property type="term" value="F:phosphorelay sensor kinase activity"/>
    <property type="evidence" value="ECO:0007669"/>
    <property type="project" value="InterPro"/>
</dbReference>
<evidence type="ECO:0000256" key="8">
    <source>
        <dbReference type="SAM" id="MobiDB-lite"/>
    </source>
</evidence>
<evidence type="ECO:0000313" key="13">
    <source>
        <dbReference type="Proteomes" id="UP000266313"/>
    </source>
</evidence>
<organism evidence="12 13">
    <name type="scientific">Methylocaldum marinum</name>
    <dbReference type="NCBI Taxonomy" id="1432792"/>
    <lineage>
        <taxon>Bacteria</taxon>
        <taxon>Pseudomonadati</taxon>
        <taxon>Pseudomonadota</taxon>
        <taxon>Gammaproteobacteria</taxon>
        <taxon>Methylococcales</taxon>
        <taxon>Methylococcaceae</taxon>
        <taxon>Methylocaldum</taxon>
    </lineage>
</organism>
<feature type="compositionally biased region" description="Basic and acidic residues" evidence="8">
    <location>
        <begin position="154"/>
        <end position="165"/>
    </location>
</feature>
<evidence type="ECO:0000313" key="12">
    <source>
        <dbReference type="EMBL" id="BBA36700.1"/>
    </source>
</evidence>
<dbReference type="PROSITE" id="PS50109">
    <property type="entry name" value="HIS_KIN"/>
    <property type="match status" value="1"/>
</dbReference>
<evidence type="ECO:0000256" key="9">
    <source>
        <dbReference type="SAM" id="Phobius"/>
    </source>
</evidence>
<dbReference type="GO" id="GO:0005886">
    <property type="term" value="C:plasma membrane"/>
    <property type="evidence" value="ECO:0007669"/>
    <property type="project" value="TreeGrafter"/>
</dbReference>
<dbReference type="PROSITE" id="PS50885">
    <property type="entry name" value="HAMP"/>
    <property type="match status" value="1"/>
</dbReference>
<dbReference type="AlphaFoldDB" id="A0A250KYI5"/>
<dbReference type="SUPFAM" id="SSF47384">
    <property type="entry name" value="Homodimeric domain of signal transducing histidine kinase"/>
    <property type="match status" value="1"/>
</dbReference>
<keyword evidence="6 12" id="KW-0418">Kinase</keyword>
<gene>
    <name evidence="12" type="ORF">sS8_4777</name>
</gene>
<keyword evidence="5" id="KW-0808">Transferase</keyword>
<comment type="subcellular location">
    <subcellularLocation>
        <location evidence="2">Membrane</location>
    </subcellularLocation>
</comment>
<evidence type="ECO:0000256" key="6">
    <source>
        <dbReference type="ARBA" id="ARBA00022777"/>
    </source>
</evidence>
<keyword evidence="7" id="KW-0902">Two-component regulatory system</keyword>
<feature type="domain" description="Histidine kinase" evidence="10">
    <location>
        <begin position="288"/>
        <end position="507"/>
    </location>
</feature>
<dbReference type="KEGG" id="mmai:sS8_4777"/>
<dbReference type="PANTHER" id="PTHR45453">
    <property type="entry name" value="PHOSPHATE REGULON SENSOR PROTEIN PHOR"/>
    <property type="match status" value="1"/>
</dbReference>
<keyword evidence="9" id="KW-0812">Transmembrane</keyword>
<keyword evidence="4" id="KW-0597">Phosphoprotein</keyword>
<keyword evidence="13" id="KW-1185">Reference proteome</keyword>
<reference evidence="12 13" key="1">
    <citation type="submission" date="2016-12" db="EMBL/GenBank/DDBJ databases">
        <title>Genome sequencing of Methylocaldum marinum.</title>
        <authorList>
            <person name="Takeuchi M."/>
            <person name="Kamagata Y."/>
            <person name="Hiraoka S."/>
            <person name="Oshima K."/>
            <person name="Hattori M."/>
            <person name="Iwasaki W."/>
        </authorList>
    </citation>
    <scope>NUCLEOTIDE SEQUENCE [LARGE SCALE GENOMIC DNA]</scope>
    <source>
        <strain evidence="12 13">S8</strain>
    </source>
</reference>
<dbReference type="EC" id="2.7.13.3" evidence="3"/>
<dbReference type="SUPFAM" id="SSF55874">
    <property type="entry name" value="ATPase domain of HSP90 chaperone/DNA topoisomerase II/histidine kinase"/>
    <property type="match status" value="1"/>
</dbReference>
<dbReference type="OrthoDB" id="9809766at2"/>
<dbReference type="PRINTS" id="PR00344">
    <property type="entry name" value="BCTRLSENSOR"/>
</dbReference>
<dbReference type="InterPro" id="IPR003660">
    <property type="entry name" value="HAMP_dom"/>
</dbReference>
<dbReference type="Proteomes" id="UP000266313">
    <property type="component" value="Chromosome"/>
</dbReference>
<dbReference type="SMART" id="SM00388">
    <property type="entry name" value="HisKA"/>
    <property type="match status" value="1"/>
</dbReference>
<name>A0A250KYI5_9GAMM</name>